<reference evidence="1 2" key="1">
    <citation type="journal article" date="2014" name="Am. J. Bot.">
        <title>Genome assembly and annotation for red clover (Trifolium pratense; Fabaceae).</title>
        <authorList>
            <person name="Istvanek J."/>
            <person name="Jaros M."/>
            <person name="Krenek A."/>
            <person name="Repkova J."/>
        </authorList>
    </citation>
    <scope>NUCLEOTIDE SEQUENCE [LARGE SCALE GENOMIC DNA]</scope>
    <source>
        <strain evidence="2">cv. Tatra</strain>
        <tissue evidence="1">Young leaves</tissue>
    </source>
</reference>
<dbReference type="EMBL" id="ASHM01075079">
    <property type="protein sequence ID" value="PNX56675.1"/>
    <property type="molecule type" value="Genomic_DNA"/>
</dbReference>
<dbReference type="STRING" id="57577.A0A2K3JRM2"/>
<protein>
    <submittedName>
        <fullName evidence="1">F-box protein skip19</fullName>
    </submittedName>
</protein>
<dbReference type="Proteomes" id="UP000236291">
    <property type="component" value="Unassembled WGS sequence"/>
</dbReference>
<dbReference type="PANTHER" id="PTHR38926:SF2">
    <property type="entry name" value="F-BOX_LRR-REPEAT PROTEIN 21-RELATED"/>
    <property type="match status" value="1"/>
</dbReference>
<comment type="caution">
    <text evidence="1">The sequence shown here is derived from an EMBL/GenBank/DDBJ whole genome shotgun (WGS) entry which is preliminary data.</text>
</comment>
<dbReference type="Gene3D" id="3.80.10.10">
    <property type="entry name" value="Ribonuclease Inhibitor"/>
    <property type="match status" value="1"/>
</dbReference>
<evidence type="ECO:0000313" key="2">
    <source>
        <dbReference type="Proteomes" id="UP000236291"/>
    </source>
</evidence>
<proteinExistence type="predicted"/>
<evidence type="ECO:0000313" key="1">
    <source>
        <dbReference type="EMBL" id="PNX56675.1"/>
    </source>
</evidence>
<reference evidence="1 2" key="2">
    <citation type="journal article" date="2017" name="Front. Plant Sci.">
        <title>Gene Classification and Mining of Molecular Markers Useful in Red Clover (Trifolium pratense) Breeding.</title>
        <authorList>
            <person name="Istvanek J."/>
            <person name="Dluhosova J."/>
            <person name="Dluhos P."/>
            <person name="Patkova L."/>
            <person name="Nedelnik J."/>
            <person name="Repkova J."/>
        </authorList>
    </citation>
    <scope>NUCLEOTIDE SEQUENCE [LARGE SCALE GENOMIC DNA]</scope>
    <source>
        <strain evidence="2">cv. Tatra</strain>
        <tissue evidence="1">Young leaves</tissue>
    </source>
</reference>
<name>A0A2K3JRM2_TRIPR</name>
<dbReference type="PANTHER" id="PTHR38926">
    <property type="entry name" value="F-BOX DOMAIN CONTAINING PROTEIN, EXPRESSED"/>
    <property type="match status" value="1"/>
</dbReference>
<dbReference type="SUPFAM" id="SSF52047">
    <property type="entry name" value="RNI-like"/>
    <property type="match status" value="1"/>
</dbReference>
<sequence length="90" mass="10231">MPGLIHLDIKGGNLTNVGLLTILDKCPLLKSLDIRLCPFLNLSESLEKRCIDQINDLKLPDSIYDDSDSHLDSTPSDDDPYWFRSIWKSK</sequence>
<dbReference type="InterPro" id="IPR032675">
    <property type="entry name" value="LRR_dom_sf"/>
</dbReference>
<gene>
    <name evidence="1" type="ORF">L195_g050002</name>
</gene>
<dbReference type="AlphaFoldDB" id="A0A2K3JRM2"/>
<accession>A0A2K3JRM2</accession>
<organism evidence="1 2">
    <name type="scientific">Trifolium pratense</name>
    <name type="common">Red clover</name>
    <dbReference type="NCBI Taxonomy" id="57577"/>
    <lineage>
        <taxon>Eukaryota</taxon>
        <taxon>Viridiplantae</taxon>
        <taxon>Streptophyta</taxon>
        <taxon>Embryophyta</taxon>
        <taxon>Tracheophyta</taxon>
        <taxon>Spermatophyta</taxon>
        <taxon>Magnoliopsida</taxon>
        <taxon>eudicotyledons</taxon>
        <taxon>Gunneridae</taxon>
        <taxon>Pentapetalae</taxon>
        <taxon>rosids</taxon>
        <taxon>fabids</taxon>
        <taxon>Fabales</taxon>
        <taxon>Fabaceae</taxon>
        <taxon>Papilionoideae</taxon>
        <taxon>50 kb inversion clade</taxon>
        <taxon>NPAAA clade</taxon>
        <taxon>Hologalegina</taxon>
        <taxon>IRL clade</taxon>
        <taxon>Trifolieae</taxon>
        <taxon>Trifolium</taxon>
    </lineage>
</organism>